<keyword evidence="1" id="KW-0547">Nucleotide-binding</keyword>
<reference evidence="3" key="1">
    <citation type="submission" date="2025-08" db="UniProtKB">
        <authorList>
            <consortium name="Ensembl"/>
        </authorList>
    </citation>
    <scope>IDENTIFICATION</scope>
</reference>
<proteinExistence type="predicted"/>
<dbReference type="GO" id="GO:0005524">
    <property type="term" value="F:ATP binding"/>
    <property type="evidence" value="ECO:0007669"/>
    <property type="project" value="UniProtKB-UniRule"/>
</dbReference>
<organism evidence="3 4">
    <name type="scientific">Pseudonaja textilis</name>
    <name type="common">Eastern brown snake</name>
    <dbReference type="NCBI Taxonomy" id="8673"/>
    <lineage>
        <taxon>Eukaryota</taxon>
        <taxon>Metazoa</taxon>
        <taxon>Chordata</taxon>
        <taxon>Craniata</taxon>
        <taxon>Vertebrata</taxon>
        <taxon>Euteleostomi</taxon>
        <taxon>Lepidosauria</taxon>
        <taxon>Squamata</taxon>
        <taxon>Bifurcata</taxon>
        <taxon>Unidentata</taxon>
        <taxon>Episquamata</taxon>
        <taxon>Toxicofera</taxon>
        <taxon>Serpentes</taxon>
        <taxon>Colubroidea</taxon>
        <taxon>Elapidae</taxon>
        <taxon>Hydrophiinae</taxon>
        <taxon>Pseudonaja</taxon>
    </lineage>
</organism>
<evidence type="ECO:0000259" key="2">
    <source>
        <dbReference type="PROSITE" id="PS50011"/>
    </source>
</evidence>
<dbReference type="Proteomes" id="UP000472273">
    <property type="component" value="Unplaced"/>
</dbReference>
<dbReference type="Gene3D" id="3.30.200.20">
    <property type="entry name" value="Phosphorylase Kinase, domain 1"/>
    <property type="match status" value="1"/>
</dbReference>
<evidence type="ECO:0000313" key="4">
    <source>
        <dbReference type="Proteomes" id="UP000472273"/>
    </source>
</evidence>
<feature type="binding site" evidence="1">
    <location>
        <position position="55"/>
    </location>
    <ligand>
        <name>ATP</name>
        <dbReference type="ChEBI" id="CHEBI:30616"/>
    </ligand>
</feature>
<dbReference type="InterPro" id="IPR017441">
    <property type="entry name" value="Protein_kinase_ATP_BS"/>
</dbReference>
<accession>A0A670XPD1</accession>
<dbReference type="InterPro" id="IPR011009">
    <property type="entry name" value="Kinase-like_dom_sf"/>
</dbReference>
<dbReference type="AlphaFoldDB" id="A0A670XPD1"/>
<keyword evidence="1" id="KW-0067">ATP-binding</keyword>
<dbReference type="SUPFAM" id="SSF56112">
    <property type="entry name" value="Protein kinase-like (PK-like)"/>
    <property type="match status" value="1"/>
</dbReference>
<protein>
    <recommendedName>
        <fullName evidence="2">Protein kinase domain-containing protein</fullName>
    </recommendedName>
</protein>
<dbReference type="PROSITE" id="PS00107">
    <property type="entry name" value="PROTEIN_KINASE_ATP"/>
    <property type="match status" value="1"/>
</dbReference>
<sequence length="93" mass="10778">FSKYLSSVLCPLIYFFTYSLCLQQIYSFGRKLGQGSFGVVIEVKHKKTGVKWAMKKVNREKVGICNRQRIFHLLGNDYLILTFNLNNHAIIMS</sequence>
<feature type="domain" description="Protein kinase" evidence="2">
    <location>
        <begin position="26"/>
        <end position="93"/>
    </location>
</feature>
<evidence type="ECO:0000256" key="1">
    <source>
        <dbReference type="PROSITE-ProRule" id="PRU10141"/>
    </source>
</evidence>
<dbReference type="GO" id="GO:0004672">
    <property type="term" value="F:protein kinase activity"/>
    <property type="evidence" value="ECO:0007669"/>
    <property type="project" value="InterPro"/>
</dbReference>
<evidence type="ECO:0000313" key="3">
    <source>
        <dbReference type="Ensembl" id="ENSPTXP00000000278.1"/>
    </source>
</evidence>
<keyword evidence="4" id="KW-1185">Reference proteome</keyword>
<dbReference type="InterPro" id="IPR000719">
    <property type="entry name" value="Prot_kinase_dom"/>
</dbReference>
<reference evidence="3" key="2">
    <citation type="submission" date="2025-09" db="UniProtKB">
        <authorList>
            <consortium name="Ensembl"/>
        </authorList>
    </citation>
    <scope>IDENTIFICATION</scope>
</reference>
<dbReference type="PROSITE" id="PS50011">
    <property type="entry name" value="PROTEIN_KINASE_DOM"/>
    <property type="match status" value="1"/>
</dbReference>
<dbReference type="Ensembl" id="ENSPTXT00000000287.1">
    <property type="protein sequence ID" value="ENSPTXP00000000278.1"/>
    <property type="gene ID" value="ENSPTXG00000000250.1"/>
</dbReference>
<name>A0A670XPD1_PSETE</name>